<feature type="domain" description="Disease resistance N-terminal" evidence="8">
    <location>
        <begin position="9"/>
        <end position="93"/>
    </location>
</feature>
<dbReference type="InterPro" id="IPR027417">
    <property type="entry name" value="P-loop_NTPase"/>
</dbReference>
<dbReference type="SUPFAM" id="SSF52058">
    <property type="entry name" value="L domain-like"/>
    <property type="match status" value="1"/>
</dbReference>
<dbReference type="Gene3D" id="1.10.8.430">
    <property type="entry name" value="Helical domain of apoptotic protease-activating factors"/>
    <property type="match status" value="1"/>
</dbReference>
<sequence>MGDPIVSSVVNQVMERSTSLAAQDFAVLWGLKSDLRSLRTIFTQIQAVLADAEVKQRKNRALQDWLRKLRAASFEVENVLEEVSTEALLRRLHVERGIKNRVSTFFSASNPLQFRIMMVQKVKDIKELLNAIASERIMFELEEGINISEVVADIETRIISSIDSEIVGRDEEKEVIIDKICTNLNSLDHDHVHVYAIWGVGGLGKTTLAQLIFNDSRVNKLFDFKVWLRVSNDFSIQRLAREFLKCIEGDSSNLSLMELEPLQQRLQEKLQRRRFLLVLDDVKNENNEEWNGLMQALRCGGKGSAILVTTQSMKLADTIATLPSLVHPLGCLSESDSWLLFKHYAFGVERELESTEFETIGKAIVKKCEGLPLALKVIGSLMCLKTSISDWSCILQSEVWELTYEGTHTQILPSLKLSYDNLPPHMRQCFALCSIFPKHHEMDKQLLVELWVAYGFVPSRGDSDLYDLGEEIFNALVWRSFLQDVKECIFEGVTTCKMHDEMHNLAQSVMKYECSSIMSGEILKFPEEVLHLSSNDIIYLSNEVMAKAKSLRSLITFEGFSRIPTPDYIFEQRYLRVLHLGSSSDMLTDLPESVGNLKFLRYLNVSRSKIAALPNSIVQLQNLQTLKLTFCENLSELPEGIRYMRNLRHLNIHGCCSLDHMPLGMGQLRHLRRLSTFLVGQGVQVSELQELNLLGGEFSIKGLTNVKDSFQAQSANLKKKQNINCLNLSWNWKNSKEDNFPVNNSEGILEALQPHLNLKMLTISDYPGSRVPYWMGSLVNLVSISFEGCRRCESLSSIGKLPSLKALELKEMDVLKYLDDEERNNRNLFPCLDKLIINECPCLIELPYIPKLELLQIIKSNEEIFRSVKELNCLKKFTVEGCHGIVSFPSDWFQGTPDLRSLSILDCLRLESLEDGLQCLKALEELQIMGCPNLRCLPDGLQNLEKLKSVVIRDCEMVKVRCEKDVGEDWSKIVHLPYVKIDDQVMQ</sequence>
<evidence type="ECO:0000259" key="9">
    <source>
        <dbReference type="Pfam" id="PF23559"/>
    </source>
</evidence>
<dbReference type="Gene3D" id="1.20.5.4130">
    <property type="match status" value="1"/>
</dbReference>
<dbReference type="Gene3D" id="1.10.10.10">
    <property type="entry name" value="Winged helix-like DNA-binding domain superfamily/Winged helix DNA-binding domain"/>
    <property type="match status" value="1"/>
</dbReference>
<dbReference type="InterPro" id="IPR032675">
    <property type="entry name" value="LRR_dom_sf"/>
</dbReference>
<keyword evidence="2" id="KW-0433">Leucine-rich repeat</keyword>
<proteinExistence type="inferred from homology"/>
<dbReference type="Pfam" id="PF25019">
    <property type="entry name" value="LRR_R13L1-DRL21"/>
    <property type="match status" value="1"/>
</dbReference>
<dbReference type="AlphaFoldDB" id="A0A9R1WH23"/>
<dbReference type="Pfam" id="PF23559">
    <property type="entry name" value="WHD_DRP"/>
    <property type="match status" value="1"/>
</dbReference>
<dbReference type="InterPro" id="IPR036388">
    <property type="entry name" value="WH-like_DNA-bd_sf"/>
</dbReference>
<dbReference type="Pfam" id="PF00931">
    <property type="entry name" value="NB-ARC"/>
    <property type="match status" value="1"/>
</dbReference>
<dbReference type="EMBL" id="NBSK02000002">
    <property type="protein sequence ID" value="KAJ0223694.1"/>
    <property type="molecule type" value="Genomic_DNA"/>
</dbReference>
<keyword evidence="3" id="KW-0677">Repeat</keyword>
<evidence type="ECO:0000256" key="6">
    <source>
        <dbReference type="ARBA" id="ARBA00022840"/>
    </source>
</evidence>
<dbReference type="PANTHER" id="PTHR36766">
    <property type="entry name" value="PLANT BROAD-SPECTRUM MILDEW RESISTANCE PROTEIN RPW8"/>
    <property type="match status" value="1"/>
</dbReference>
<evidence type="ECO:0000313" key="12">
    <source>
        <dbReference type="Proteomes" id="UP000235145"/>
    </source>
</evidence>
<dbReference type="Gramene" id="rna-gnl|WGS:NBSK|LSAT_2X81500_mrna">
    <property type="protein sequence ID" value="cds-PLY94518.1"/>
    <property type="gene ID" value="gene-LSAT_2X81500"/>
</dbReference>
<feature type="domain" description="NB-ARC" evidence="7">
    <location>
        <begin position="177"/>
        <end position="347"/>
    </location>
</feature>
<dbReference type="InterPro" id="IPR042197">
    <property type="entry name" value="Apaf_helical"/>
</dbReference>
<organism evidence="11 12">
    <name type="scientific">Lactuca sativa</name>
    <name type="common">Garden lettuce</name>
    <dbReference type="NCBI Taxonomy" id="4236"/>
    <lineage>
        <taxon>Eukaryota</taxon>
        <taxon>Viridiplantae</taxon>
        <taxon>Streptophyta</taxon>
        <taxon>Embryophyta</taxon>
        <taxon>Tracheophyta</taxon>
        <taxon>Spermatophyta</taxon>
        <taxon>Magnoliopsida</taxon>
        <taxon>eudicotyledons</taxon>
        <taxon>Gunneridae</taxon>
        <taxon>Pentapetalae</taxon>
        <taxon>asterids</taxon>
        <taxon>campanulids</taxon>
        <taxon>Asterales</taxon>
        <taxon>Asteraceae</taxon>
        <taxon>Cichorioideae</taxon>
        <taxon>Cichorieae</taxon>
        <taxon>Lactucinae</taxon>
        <taxon>Lactuca</taxon>
    </lineage>
</organism>
<evidence type="ECO:0000259" key="7">
    <source>
        <dbReference type="Pfam" id="PF00931"/>
    </source>
</evidence>
<dbReference type="SUPFAM" id="SSF52540">
    <property type="entry name" value="P-loop containing nucleoside triphosphate hydrolases"/>
    <property type="match status" value="1"/>
</dbReference>
<dbReference type="InterPro" id="IPR002182">
    <property type="entry name" value="NB-ARC"/>
</dbReference>
<dbReference type="InterPro" id="IPR058922">
    <property type="entry name" value="WHD_DRP"/>
</dbReference>
<keyword evidence="4" id="KW-0547">Nucleotide-binding</keyword>
<evidence type="ECO:0000259" key="10">
    <source>
        <dbReference type="Pfam" id="PF25019"/>
    </source>
</evidence>
<dbReference type="OrthoDB" id="1935327at2759"/>
<evidence type="ECO:0000256" key="3">
    <source>
        <dbReference type="ARBA" id="ARBA00022737"/>
    </source>
</evidence>
<evidence type="ECO:0000256" key="4">
    <source>
        <dbReference type="ARBA" id="ARBA00022741"/>
    </source>
</evidence>
<protein>
    <recommendedName>
        <fullName evidence="13">NB-ARC domain-containing protein</fullName>
    </recommendedName>
</protein>
<dbReference type="InterPro" id="IPR041118">
    <property type="entry name" value="Rx_N"/>
</dbReference>
<feature type="domain" description="R13L1/DRL21-like LRR repeat region" evidence="10">
    <location>
        <begin position="686"/>
        <end position="812"/>
    </location>
</feature>
<dbReference type="GO" id="GO:0051707">
    <property type="term" value="P:response to other organism"/>
    <property type="evidence" value="ECO:0007669"/>
    <property type="project" value="UniProtKB-ARBA"/>
</dbReference>
<name>A0A9R1WH23_LACSA</name>
<dbReference type="Gene3D" id="3.80.10.10">
    <property type="entry name" value="Ribonuclease Inhibitor"/>
    <property type="match status" value="3"/>
</dbReference>
<reference evidence="11 12" key="1">
    <citation type="journal article" date="2017" name="Nat. Commun.">
        <title>Genome assembly with in vitro proximity ligation data and whole-genome triplication in lettuce.</title>
        <authorList>
            <person name="Reyes-Chin-Wo S."/>
            <person name="Wang Z."/>
            <person name="Yang X."/>
            <person name="Kozik A."/>
            <person name="Arikit S."/>
            <person name="Song C."/>
            <person name="Xia L."/>
            <person name="Froenicke L."/>
            <person name="Lavelle D.O."/>
            <person name="Truco M.J."/>
            <person name="Xia R."/>
            <person name="Zhu S."/>
            <person name="Xu C."/>
            <person name="Xu H."/>
            <person name="Xu X."/>
            <person name="Cox K."/>
            <person name="Korf I."/>
            <person name="Meyers B.C."/>
            <person name="Michelmore R.W."/>
        </authorList>
    </citation>
    <scope>NUCLEOTIDE SEQUENCE [LARGE SCALE GENOMIC DNA]</scope>
    <source>
        <strain evidence="12">cv. Salinas</strain>
        <tissue evidence="11">Seedlings</tissue>
    </source>
</reference>
<dbReference type="GO" id="GO:0006952">
    <property type="term" value="P:defense response"/>
    <property type="evidence" value="ECO:0007669"/>
    <property type="project" value="UniProtKB-KW"/>
</dbReference>
<evidence type="ECO:0000256" key="2">
    <source>
        <dbReference type="ARBA" id="ARBA00022614"/>
    </source>
</evidence>
<evidence type="ECO:0000259" key="8">
    <source>
        <dbReference type="Pfam" id="PF18052"/>
    </source>
</evidence>
<comment type="caution">
    <text evidence="11">The sequence shown here is derived from an EMBL/GenBank/DDBJ whole genome shotgun (WGS) entry which is preliminary data.</text>
</comment>
<dbReference type="InterPro" id="IPR056789">
    <property type="entry name" value="LRR_R13L1-DRL21"/>
</dbReference>
<dbReference type="Gene3D" id="3.40.50.300">
    <property type="entry name" value="P-loop containing nucleotide triphosphate hydrolases"/>
    <property type="match status" value="1"/>
</dbReference>
<dbReference type="PRINTS" id="PR00364">
    <property type="entry name" value="DISEASERSIST"/>
</dbReference>
<feature type="domain" description="Disease resistance protein winged helix" evidence="9">
    <location>
        <begin position="435"/>
        <end position="506"/>
    </location>
</feature>
<keyword evidence="12" id="KW-1185">Reference proteome</keyword>
<dbReference type="PANTHER" id="PTHR36766:SF47">
    <property type="entry name" value="NB-ARC DOMAIN-CONTAINING PROTEIN"/>
    <property type="match status" value="1"/>
</dbReference>
<evidence type="ECO:0008006" key="13">
    <source>
        <dbReference type="Google" id="ProtNLM"/>
    </source>
</evidence>
<dbReference type="Proteomes" id="UP000235145">
    <property type="component" value="Unassembled WGS sequence"/>
</dbReference>
<keyword evidence="6" id="KW-0067">ATP-binding</keyword>
<gene>
    <name evidence="11" type="ORF">LSAT_V11C200079480</name>
</gene>
<accession>A0A9R1WH23</accession>
<evidence type="ECO:0000256" key="1">
    <source>
        <dbReference type="ARBA" id="ARBA00008894"/>
    </source>
</evidence>
<dbReference type="Pfam" id="PF18052">
    <property type="entry name" value="Rx_N"/>
    <property type="match status" value="1"/>
</dbReference>
<dbReference type="FunFam" id="1.10.10.10:FF:000322">
    <property type="entry name" value="Probable disease resistance protein At1g63360"/>
    <property type="match status" value="1"/>
</dbReference>
<dbReference type="GO" id="GO:0043531">
    <property type="term" value="F:ADP binding"/>
    <property type="evidence" value="ECO:0007669"/>
    <property type="project" value="InterPro"/>
</dbReference>
<keyword evidence="5" id="KW-0611">Plant defense</keyword>
<dbReference type="GO" id="GO:0005524">
    <property type="term" value="F:ATP binding"/>
    <property type="evidence" value="ECO:0007669"/>
    <property type="project" value="UniProtKB-KW"/>
</dbReference>
<evidence type="ECO:0000313" key="11">
    <source>
        <dbReference type="EMBL" id="KAJ0223694.1"/>
    </source>
</evidence>
<comment type="similarity">
    <text evidence="1">Belongs to the disease resistance NB-LRR family.</text>
</comment>
<evidence type="ECO:0000256" key="5">
    <source>
        <dbReference type="ARBA" id="ARBA00022821"/>
    </source>
</evidence>